<dbReference type="InterPro" id="IPR027417">
    <property type="entry name" value="P-loop_NTPase"/>
</dbReference>
<dbReference type="STRING" id="1798540.A3B74_00510"/>
<dbReference type="Pfam" id="PF13614">
    <property type="entry name" value="AAA_31"/>
    <property type="match status" value="1"/>
</dbReference>
<dbReference type="CDD" id="cd02042">
    <property type="entry name" value="ParAB_family"/>
    <property type="match status" value="1"/>
</dbReference>
<dbReference type="PANTHER" id="PTHR13696">
    <property type="entry name" value="P-LOOP CONTAINING NUCLEOSIDE TRIPHOSPHATE HYDROLASE"/>
    <property type="match status" value="1"/>
</dbReference>
<evidence type="ECO:0000313" key="3">
    <source>
        <dbReference type="Proteomes" id="UP000177165"/>
    </source>
</evidence>
<name>A0A1G2ATK5_9BACT</name>
<sequence length="255" mass="28031">MGRIIAVVNQKGGVGKTTTAINLASFIASCGKFVLLVDLDPQGNATSGLGFELQKISRGVYEVLLGTAAFRDIVLDTAIEGYRLAPSTIALAGASVELVSLPERESRLAYALKEVDHVYDYIIIDSPPSLDLLTVNGLVASREVLIPVQAEYYALEGLGQLVNTIRLVQENLNPHLEVLGAVLTMYDRRNRLSHEVLQEMYKYFPNKIFRSVIPRVIRLAEAPSHGVPISHYDRHSKGARAYEKLTREILATESA</sequence>
<gene>
    <name evidence="2" type="ORF">A3B74_00510</name>
</gene>
<dbReference type="FunFam" id="3.40.50.300:FF:000285">
    <property type="entry name" value="Sporulation initiation inhibitor Soj"/>
    <property type="match status" value="1"/>
</dbReference>
<accession>A0A1G2ATK5</accession>
<feature type="domain" description="AAA" evidence="1">
    <location>
        <begin position="3"/>
        <end position="178"/>
    </location>
</feature>
<dbReference type="PIRSF" id="PIRSF009320">
    <property type="entry name" value="Nuc_binding_HP_1000"/>
    <property type="match status" value="1"/>
</dbReference>
<dbReference type="Proteomes" id="UP000177165">
    <property type="component" value="Unassembled WGS sequence"/>
</dbReference>
<dbReference type="EMBL" id="MHKB01000009">
    <property type="protein sequence ID" value="OGY79317.1"/>
    <property type="molecule type" value="Genomic_DNA"/>
</dbReference>
<proteinExistence type="predicted"/>
<dbReference type="InterPro" id="IPR050678">
    <property type="entry name" value="DNA_Partitioning_ATPase"/>
</dbReference>
<protein>
    <recommendedName>
        <fullName evidence="1">AAA domain-containing protein</fullName>
    </recommendedName>
</protein>
<organism evidence="2 3">
    <name type="scientific">Candidatus Kerfeldbacteria bacterium RIFCSPHIGHO2_02_FULL_42_14</name>
    <dbReference type="NCBI Taxonomy" id="1798540"/>
    <lineage>
        <taxon>Bacteria</taxon>
        <taxon>Candidatus Kerfeldiibacteriota</taxon>
    </lineage>
</organism>
<dbReference type="PROSITE" id="PS51257">
    <property type="entry name" value="PROKAR_LIPOPROTEIN"/>
    <property type="match status" value="1"/>
</dbReference>
<dbReference type="InterPro" id="IPR025669">
    <property type="entry name" value="AAA_dom"/>
</dbReference>
<reference evidence="2 3" key="1">
    <citation type="journal article" date="2016" name="Nat. Commun.">
        <title>Thousands of microbial genomes shed light on interconnected biogeochemical processes in an aquifer system.</title>
        <authorList>
            <person name="Anantharaman K."/>
            <person name="Brown C.T."/>
            <person name="Hug L.A."/>
            <person name="Sharon I."/>
            <person name="Castelle C.J."/>
            <person name="Probst A.J."/>
            <person name="Thomas B.C."/>
            <person name="Singh A."/>
            <person name="Wilkins M.J."/>
            <person name="Karaoz U."/>
            <person name="Brodie E.L."/>
            <person name="Williams K.H."/>
            <person name="Hubbard S.S."/>
            <person name="Banfield J.F."/>
        </authorList>
    </citation>
    <scope>NUCLEOTIDE SEQUENCE [LARGE SCALE GENOMIC DNA]</scope>
</reference>
<evidence type="ECO:0000313" key="2">
    <source>
        <dbReference type="EMBL" id="OGY79317.1"/>
    </source>
</evidence>
<dbReference type="Gene3D" id="3.40.50.300">
    <property type="entry name" value="P-loop containing nucleotide triphosphate hydrolases"/>
    <property type="match status" value="1"/>
</dbReference>
<dbReference type="PANTHER" id="PTHR13696:SF52">
    <property type="entry name" value="PARA FAMILY PROTEIN CT_582"/>
    <property type="match status" value="1"/>
</dbReference>
<dbReference type="AlphaFoldDB" id="A0A1G2ATK5"/>
<dbReference type="SUPFAM" id="SSF52540">
    <property type="entry name" value="P-loop containing nucleoside triphosphate hydrolases"/>
    <property type="match status" value="1"/>
</dbReference>
<comment type="caution">
    <text evidence="2">The sequence shown here is derived from an EMBL/GenBank/DDBJ whole genome shotgun (WGS) entry which is preliminary data.</text>
</comment>
<evidence type="ECO:0000259" key="1">
    <source>
        <dbReference type="Pfam" id="PF13614"/>
    </source>
</evidence>